<name>A0A7T3JER6_9CAUD</name>
<protein>
    <submittedName>
        <fullName evidence="1">Uncharacterized protein</fullName>
    </submittedName>
</protein>
<organism evidence="1 2">
    <name type="scientific">Enterococcus phage PBEF129</name>
    <dbReference type="NCBI Taxonomy" id="2696337"/>
    <lineage>
        <taxon>Viruses</taxon>
        <taxon>Duplodnaviria</taxon>
        <taxon>Heunggongvirae</taxon>
        <taxon>Uroviricota</taxon>
        <taxon>Caudoviricetes</taxon>
        <taxon>Herelleviridae</taxon>
        <taxon>Brockvirinae</taxon>
        <taxon>Kochikohdavirus</taxon>
        <taxon>Kochikohdavirus ECP3</taxon>
    </lineage>
</organism>
<evidence type="ECO:0000313" key="2">
    <source>
        <dbReference type="Proteomes" id="UP000463860"/>
    </source>
</evidence>
<evidence type="ECO:0000313" key="1">
    <source>
        <dbReference type="EMBL" id="QPW37248.1"/>
    </source>
</evidence>
<accession>A0A7T3JER6</accession>
<reference evidence="1" key="1">
    <citation type="submission" date="2020-12" db="EMBL/GenBank/DDBJ databases">
        <title>Comparison of Enterococcus faecalis Biofilm Removal Efficiency Among Bacteriophage PBEF129, Its Endolysin, and Cefotaxime.</title>
        <authorList>
            <person name="Myung H."/>
            <person name="Oh H."/>
            <person name="Hwang Y."/>
            <person name="Hong H."/>
        </authorList>
    </citation>
    <scope>NUCLEOTIDE SEQUENCE</scope>
</reference>
<dbReference type="Proteomes" id="UP000463860">
    <property type="component" value="Segment"/>
</dbReference>
<keyword evidence="2" id="KW-1185">Reference proteome</keyword>
<sequence length="138" mass="13976">MPTIPANRSSTLGVLFGCWLTTGWLTGSGVLVTGCSGTAFCCGDTSGMDCILKGISASEMVEGSVTGCSLKEPIGCCCCTGCCTGCWLNPPLMFGGVPMFVALKPVAGCCGWLCCGDQPVFCCIGCTGCWLNCGCTGC</sequence>
<dbReference type="EMBL" id="MN854830">
    <property type="protein sequence ID" value="QPW37248.1"/>
    <property type="molecule type" value="Genomic_DNA"/>
</dbReference>
<proteinExistence type="predicted"/>